<feature type="compositionally biased region" description="Low complexity" evidence="11">
    <location>
        <begin position="233"/>
        <end position="242"/>
    </location>
</feature>
<dbReference type="GO" id="GO:0031966">
    <property type="term" value="C:mitochondrial membrane"/>
    <property type="evidence" value="ECO:0007669"/>
    <property type="project" value="UniProtKB-SubCell"/>
</dbReference>
<evidence type="ECO:0000256" key="4">
    <source>
        <dbReference type="ARBA" id="ARBA00022692"/>
    </source>
</evidence>
<dbReference type="SUPFAM" id="SSF103506">
    <property type="entry name" value="Mitochondrial carrier"/>
    <property type="match status" value="1"/>
</dbReference>
<keyword evidence="3 10" id="KW-0813">Transport</keyword>
<dbReference type="InterPro" id="IPR018108">
    <property type="entry name" value="MCP_transmembrane"/>
</dbReference>
<keyword evidence="6" id="KW-1133">Transmembrane helix</keyword>
<proteinExistence type="inferred from homology"/>
<evidence type="ECO:0000256" key="7">
    <source>
        <dbReference type="ARBA" id="ARBA00023128"/>
    </source>
</evidence>
<keyword evidence="7" id="KW-0496">Mitochondrion</keyword>
<evidence type="ECO:0000313" key="12">
    <source>
        <dbReference type="EMBL" id="KAJ1926200.1"/>
    </source>
</evidence>
<sequence>MSSVDVTREAMDAPDVAHLATLHSSLPGTTIRAGHDPHGDHATVPLEIPPADLDAKPSDSSAKSFVSGAAGGVGMILAGHPFDLIKVRQQTMSPILRDHVSSLARSTIGRPVSSATAAAAPSTWRMVRTTYLTEGLRGFYRGVLPPLATSTPIVALSFWGYDVGLRIAEQILPTPDRPFNHDIPGADLTNVPRADQLSLTQIGLAGAFSAIIPGFLLGPVERIKVVMQIYTPPSGSPSSGTTPRPPTSAPRPANPSTAEVARNLYRTGGLRSIFRGTLATIGRDFPGNSLYFLTYEIMSRQWAIRFNNGNTDSINPGAIFLFGGCAGLVEGLMTLPIDTLKSRLQGAKEGQYPRGMRDVLHDLLAREGPRALFRGFVPAMLWAFPANAATFLCMEMTYRLLDRVW</sequence>
<feature type="region of interest" description="Disordered" evidence="11">
    <location>
        <begin position="233"/>
        <end position="256"/>
    </location>
</feature>
<evidence type="ECO:0000256" key="3">
    <source>
        <dbReference type="ARBA" id="ARBA00022448"/>
    </source>
</evidence>
<keyword evidence="13" id="KW-1185">Reference proteome</keyword>
<evidence type="ECO:0000256" key="9">
    <source>
        <dbReference type="PROSITE-ProRule" id="PRU00282"/>
    </source>
</evidence>
<comment type="similarity">
    <text evidence="2 10">Belongs to the mitochondrial carrier (TC 2.A.29) family.</text>
</comment>
<dbReference type="Gene3D" id="1.50.40.10">
    <property type="entry name" value="Mitochondrial carrier domain"/>
    <property type="match status" value="2"/>
</dbReference>
<organism evidence="12 13">
    <name type="scientific">Tieghemiomyces parasiticus</name>
    <dbReference type="NCBI Taxonomy" id="78921"/>
    <lineage>
        <taxon>Eukaryota</taxon>
        <taxon>Fungi</taxon>
        <taxon>Fungi incertae sedis</taxon>
        <taxon>Zoopagomycota</taxon>
        <taxon>Kickxellomycotina</taxon>
        <taxon>Dimargaritomycetes</taxon>
        <taxon>Dimargaritales</taxon>
        <taxon>Dimargaritaceae</taxon>
        <taxon>Tieghemiomyces</taxon>
    </lineage>
</organism>
<dbReference type="GO" id="GO:0015227">
    <property type="term" value="F:O-acyl-L-carnitine transmembrane transporter activity"/>
    <property type="evidence" value="ECO:0007669"/>
    <property type="project" value="TreeGrafter"/>
</dbReference>
<dbReference type="InterPro" id="IPR002067">
    <property type="entry name" value="MCP"/>
</dbReference>
<dbReference type="EMBL" id="JANBPT010000183">
    <property type="protein sequence ID" value="KAJ1926200.1"/>
    <property type="molecule type" value="Genomic_DNA"/>
</dbReference>
<feature type="repeat" description="Solcar" evidence="9">
    <location>
        <begin position="59"/>
        <end position="167"/>
    </location>
</feature>
<dbReference type="Pfam" id="PF00153">
    <property type="entry name" value="Mito_carr"/>
    <property type="match status" value="3"/>
</dbReference>
<dbReference type="OrthoDB" id="14252at2759"/>
<dbReference type="GO" id="GO:1902603">
    <property type="term" value="P:carnitine transmembrane transport"/>
    <property type="evidence" value="ECO:0007669"/>
    <property type="project" value="TreeGrafter"/>
</dbReference>
<dbReference type="AlphaFoldDB" id="A0A9W8A9R1"/>
<evidence type="ECO:0000256" key="11">
    <source>
        <dbReference type="SAM" id="MobiDB-lite"/>
    </source>
</evidence>
<evidence type="ECO:0000256" key="1">
    <source>
        <dbReference type="ARBA" id="ARBA00004225"/>
    </source>
</evidence>
<feature type="repeat" description="Solcar" evidence="9">
    <location>
        <begin position="318"/>
        <end position="400"/>
    </location>
</feature>
<comment type="caution">
    <text evidence="12">The sequence shown here is derived from an EMBL/GenBank/DDBJ whole genome shotgun (WGS) entry which is preliminary data.</text>
</comment>
<dbReference type="PANTHER" id="PTHR45624:SF4">
    <property type="entry name" value="CONGESTED-LIKE TRACHEA PROTEIN-RELATED"/>
    <property type="match status" value="1"/>
</dbReference>
<reference evidence="12" key="1">
    <citation type="submission" date="2022-07" db="EMBL/GenBank/DDBJ databases">
        <title>Phylogenomic reconstructions and comparative analyses of Kickxellomycotina fungi.</title>
        <authorList>
            <person name="Reynolds N.K."/>
            <person name="Stajich J.E."/>
            <person name="Barry K."/>
            <person name="Grigoriev I.V."/>
            <person name="Crous P."/>
            <person name="Smith M.E."/>
        </authorList>
    </citation>
    <scope>NUCLEOTIDE SEQUENCE</scope>
    <source>
        <strain evidence="12">RSA 861</strain>
    </source>
</reference>
<comment type="subcellular location">
    <subcellularLocation>
        <location evidence="1">Mitochondrion membrane</location>
        <topology evidence="1">Multi-pass membrane protein</topology>
    </subcellularLocation>
</comment>
<keyword evidence="8 9" id="KW-0472">Membrane</keyword>
<evidence type="ECO:0000256" key="8">
    <source>
        <dbReference type="ARBA" id="ARBA00023136"/>
    </source>
</evidence>
<dbReference type="PRINTS" id="PR00926">
    <property type="entry name" value="MITOCARRIER"/>
</dbReference>
<evidence type="ECO:0000256" key="2">
    <source>
        <dbReference type="ARBA" id="ARBA00006375"/>
    </source>
</evidence>
<evidence type="ECO:0000256" key="10">
    <source>
        <dbReference type="RuleBase" id="RU000488"/>
    </source>
</evidence>
<dbReference type="GO" id="GO:0006839">
    <property type="term" value="P:mitochondrial transport"/>
    <property type="evidence" value="ECO:0007669"/>
    <property type="project" value="TreeGrafter"/>
</dbReference>
<dbReference type="InterPro" id="IPR023395">
    <property type="entry name" value="MCP_dom_sf"/>
</dbReference>
<accession>A0A9W8A9R1</accession>
<dbReference type="InterPro" id="IPR050567">
    <property type="entry name" value="Mitochondrial_Carrier"/>
</dbReference>
<keyword evidence="5" id="KW-0677">Repeat</keyword>
<name>A0A9W8A9R1_9FUNG</name>
<dbReference type="PROSITE" id="PS50920">
    <property type="entry name" value="SOLCAR"/>
    <property type="match status" value="3"/>
</dbReference>
<dbReference type="PANTHER" id="PTHR45624">
    <property type="entry name" value="MITOCHONDRIAL BASIC AMINO ACIDS TRANSPORTER-RELATED"/>
    <property type="match status" value="1"/>
</dbReference>
<gene>
    <name evidence="12" type="primary">CRC1_4</name>
    <name evidence="12" type="ORF">IWQ60_004010</name>
</gene>
<feature type="compositionally biased region" description="Pro residues" evidence="11">
    <location>
        <begin position="243"/>
        <end position="253"/>
    </location>
</feature>
<evidence type="ECO:0000256" key="5">
    <source>
        <dbReference type="ARBA" id="ARBA00022737"/>
    </source>
</evidence>
<evidence type="ECO:0000256" key="6">
    <source>
        <dbReference type="ARBA" id="ARBA00022989"/>
    </source>
</evidence>
<evidence type="ECO:0000313" key="13">
    <source>
        <dbReference type="Proteomes" id="UP001150569"/>
    </source>
</evidence>
<dbReference type="Proteomes" id="UP001150569">
    <property type="component" value="Unassembled WGS sequence"/>
</dbReference>
<protein>
    <submittedName>
        <fullName evidence="12">Carnitine transporter</fullName>
    </submittedName>
</protein>
<feature type="repeat" description="Solcar" evidence="9">
    <location>
        <begin position="197"/>
        <end position="301"/>
    </location>
</feature>
<feature type="region of interest" description="Disordered" evidence="11">
    <location>
        <begin position="27"/>
        <end position="61"/>
    </location>
</feature>
<keyword evidence="4 9" id="KW-0812">Transmembrane</keyword>